<dbReference type="InterPro" id="IPR044991">
    <property type="entry name" value="TET_plant"/>
</dbReference>
<evidence type="ECO:0000313" key="8">
    <source>
        <dbReference type="Proteomes" id="UP000836841"/>
    </source>
</evidence>
<keyword evidence="8" id="KW-1185">Reference proteome</keyword>
<organism evidence="7 8">
    <name type="scientific">Thlaspi arvense</name>
    <name type="common">Field penny-cress</name>
    <dbReference type="NCBI Taxonomy" id="13288"/>
    <lineage>
        <taxon>Eukaryota</taxon>
        <taxon>Viridiplantae</taxon>
        <taxon>Streptophyta</taxon>
        <taxon>Embryophyta</taxon>
        <taxon>Tracheophyta</taxon>
        <taxon>Spermatophyta</taxon>
        <taxon>Magnoliopsida</taxon>
        <taxon>eudicotyledons</taxon>
        <taxon>Gunneridae</taxon>
        <taxon>Pentapetalae</taxon>
        <taxon>rosids</taxon>
        <taxon>malvids</taxon>
        <taxon>Brassicales</taxon>
        <taxon>Brassicaceae</taxon>
        <taxon>Thlaspideae</taxon>
        <taxon>Thlaspi</taxon>
    </lineage>
</organism>
<protein>
    <recommendedName>
        <fullName evidence="9">Tetraspanin-6</fullName>
    </recommendedName>
</protein>
<feature type="transmembrane region" description="Helical" evidence="6">
    <location>
        <begin position="135"/>
        <end position="159"/>
    </location>
</feature>
<comment type="subcellular location">
    <subcellularLocation>
        <location evidence="1">Membrane</location>
        <topology evidence="1">Multi-pass membrane protein</topology>
    </subcellularLocation>
</comment>
<keyword evidence="5 6" id="KW-0472">Membrane</keyword>
<dbReference type="PANTHER" id="PTHR32191">
    <property type="entry name" value="TETRASPANIN-8-RELATED"/>
    <property type="match status" value="1"/>
</dbReference>
<evidence type="ECO:0000313" key="7">
    <source>
        <dbReference type="EMBL" id="CAH2078182.1"/>
    </source>
</evidence>
<evidence type="ECO:0000256" key="2">
    <source>
        <dbReference type="ARBA" id="ARBA00006840"/>
    </source>
</evidence>
<dbReference type="InterPro" id="IPR018499">
    <property type="entry name" value="Tetraspanin/Peripherin"/>
</dbReference>
<evidence type="ECO:0000256" key="3">
    <source>
        <dbReference type="ARBA" id="ARBA00022692"/>
    </source>
</evidence>
<feature type="transmembrane region" description="Helical" evidence="6">
    <location>
        <begin position="286"/>
        <end position="306"/>
    </location>
</feature>
<evidence type="ECO:0000256" key="6">
    <source>
        <dbReference type="SAM" id="Phobius"/>
    </source>
</evidence>
<sequence length="346" mass="39910">QHCCHIRSLKYKVPEAYVIKIYIYRESERDKPARNIYIVQTHSHTKRIRESFQNLNNKKRERVKMNRMSNTVIGFLNILTLISSIVIIGSALWMGKSKTTCEHFLQKPLLVLGLAILVLSLAGLVGACCDVAWVLWVYLFFMVFIIVALMGLTLFGFIVTSHGGGVGVTGRVYKEFKLEEYHPWLKTRVMDANYWLTIKTCLLGSLTCSKLSLWTPIDYLQKDLSPLQSGCCKPPTSCVYNTETPIQQESDCYRWNNAATVLCYDCDSCRAGVLETVRRDWHRLSIVNVVIVLFLIAVYCVGCCAFKNVKRPQNYGFPYGRYGMSKSRPGWEQSWSKWWHGRDRYY</sequence>
<dbReference type="EMBL" id="OU466863">
    <property type="protein sequence ID" value="CAH2078182.1"/>
    <property type="molecule type" value="Genomic_DNA"/>
</dbReference>
<proteinExistence type="inferred from homology"/>
<reference evidence="7 8" key="1">
    <citation type="submission" date="2022-03" db="EMBL/GenBank/DDBJ databases">
        <authorList>
            <person name="Nunn A."/>
            <person name="Chopra R."/>
            <person name="Nunn A."/>
            <person name="Contreras Garrido A."/>
        </authorList>
    </citation>
    <scope>NUCLEOTIDE SEQUENCE [LARGE SCALE GENOMIC DNA]</scope>
</reference>
<keyword evidence="3 6" id="KW-0812">Transmembrane</keyword>
<dbReference type="GO" id="GO:0016020">
    <property type="term" value="C:membrane"/>
    <property type="evidence" value="ECO:0007669"/>
    <property type="project" value="UniProtKB-SubCell"/>
</dbReference>
<accession>A0AAU9T1Z1</accession>
<evidence type="ECO:0000256" key="1">
    <source>
        <dbReference type="ARBA" id="ARBA00004141"/>
    </source>
</evidence>
<comment type="similarity">
    <text evidence="2">Belongs to the tetraspanin (TM4SF) family.</text>
</comment>
<feature type="transmembrane region" description="Helical" evidence="6">
    <location>
        <begin position="72"/>
        <end position="94"/>
    </location>
</feature>
<dbReference type="GO" id="GO:0009734">
    <property type="term" value="P:auxin-activated signaling pathway"/>
    <property type="evidence" value="ECO:0007669"/>
    <property type="project" value="InterPro"/>
</dbReference>
<feature type="transmembrane region" description="Helical" evidence="6">
    <location>
        <begin position="109"/>
        <end position="128"/>
    </location>
</feature>
<keyword evidence="4 6" id="KW-1133">Transmembrane helix</keyword>
<evidence type="ECO:0008006" key="9">
    <source>
        <dbReference type="Google" id="ProtNLM"/>
    </source>
</evidence>
<dbReference type="Proteomes" id="UP000836841">
    <property type="component" value="Chromosome 7"/>
</dbReference>
<evidence type="ECO:0000256" key="4">
    <source>
        <dbReference type="ARBA" id="ARBA00022989"/>
    </source>
</evidence>
<feature type="non-terminal residue" evidence="7">
    <location>
        <position position="346"/>
    </location>
</feature>
<dbReference type="AlphaFoldDB" id="A0AAU9T1Z1"/>
<gene>
    <name evidence="7" type="ORF">TAV2_LOCUS25823</name>
</gene>
<evidence type="ECO:0000256" key="5">
    <source>
        <dbReference type="ARBA" id="ARBA00023136"/>
    </source>
</evidence>
<dbReference type="Pfam" id="PF00335">
    <property type="entry name" value="Tetraspanin"/>
    <property type="match status" value="1"/>
</dbReference>
<name>A0AAU9T1Z1_THLAR</name>